<dbReference type="AlphaFoldDB" id="A0A178MUR4"/>
<evidence type="ECO:0008006" key="5">
    <source>
        <dbReference type="Google" id="ProtNLM"/>
    </source>
</evidence>
<dbReference type="InterPro" id="IPR041916">
    <property type="entry name" value="Anti_sigma_zinc_sf"/>
</dbReference>
<dbReference type="RefSeq" id="WP_068491357.1">
    <property type="nucleotide sequence ID" value="NZ_LWQT01000044.1"/>
</dbReference>
<dbReference type="STRING" id="1285242.A6A04_01465"/>
<proteinExistence type="predicted"/>
<dbReference type="EMBL" id="LWQT01000044">
    <property type="protein sequence ID" value="OAN52383.1"/>
    <property type="molecule type" value="Genomic_DNA"/>
</dbReference>
<reference evidence="3 4" key="1">
    <citation type="submission" date="2016-04" db="EMBL/GenBank/DDBJ databases">
        <title>Draft genome sequence of freshwater magnetotactic bacteria Magnetospirillum marisnigri SP-1 and Magnetospirillum moscoviense BB-1.</title>
        <authorList>
            <person name="Koziaeva V."/>
            <person name="Dziuba M.V."/>
            <person name="Ivanov T.M."/>
            <person name="Kuznetsov B."/>
            <person name="Grouzdev D.S."/>
        </authorList>
    </citation>
    <scope>NUCLEOTIDE SEQUENCE [LARGE SCALE GENOMIC DNA]</scope>
    <source>
        <strain evidence="3 4">SP-1</strain>
    </source>
</reference>
<sequence length="215" mass="22497">MSATFHPTDELLVAYGAGSLDEASALLVATHLALCPRCRAEVARIETLGGAMIEDLPPADLGADALASVLARLDLPPSPPKPRRPAVGSPGLPAPLRDYLPAEMEALPWKRLAAGIEQVVLLQARGIRARLLRIGAGIAVPEHGHGGMELTMVLQGGFADQGQGYARGDVAMADRQLVHSPVADRSETCLCLAVTDAPLKLTGLVGLLVNPFLDL</sequence>
<evidence type="ECO:0000259" key="2">
    <source>
        <dbReference type="Pfam" id="PF13490"/>
    </source>
</evidence>
<dbReference type="Gene3D" id="1.10.10.1320">
    <property type="entry name" value="Anti-sigma factor, zinc-finger domain"/>
    <property type="match status" value="1"/>
</dbReference>
<evidence type="ECO:0000313" key="3">
    <source>
        <dbReference type="EMBL" id="OAN52383.1"/>
    </source>
</evidence>
<keyword evidence="4" id="KW-1185">Reference proteome</keyword>
<dbReference type="Proteomes" id="UP000078428">
    <property type="component" value="Unassembled WGS sequence"/>
</dbReference>
<dbReference type="CDD" id="cd20301">
    <property type="entry name" value="cupin_ChrR"/>
    <property type="match status" value="1"/>
</dbReference>
<feature type="domain" description="ChrR-like cupin" evidence="1">
    <location>
        <begin position="103"/>
        <end position="194"/>
    </location>
</feature>
<name>A0A178MUR4_9PROT</name>
<protein>
    <recommendedName>
        <fullName evidence="5">Transcriptional regulator</fullName>
    </recommendedName>
</protein>
<evidence type="ECO:0000259" key="1">
    <source>
        <dbReference type="Pfam" id="PF12973"/>
    </source>
</evidence>
<dbReference type="SUPFAM" id="SSF51182">
    <property type="entry name" value="RmlC-like cupins"/>
    <property type="match status" value="1"/>
</dbReference>
<dbReference type="NCBIfam" id="TIGR02451">
    <property type="entry name" value="anti_sig_ChrR"/>
    <property type="match status" value="1"/>
</dbReference>
<dbReference type="OrthoDB" id="2988517at2"/>
<organism evidence="3 4">
    <name type="scientific">Paramagnetospirillum marisnigri</name>
    <dbReference type="NCBI Taxonomy" id="1285242"/>
    <lineage>
        <taxon>Bacteria</taxon>
        <taxon>Pseudomonadati</taxon>
        <taxon>Pseudomonadota</taxon>
        <taxon>Alphaproteobacteria</taxon>
        <taxon>Rhodospirillales</taxon>
        <taxon>Magnetospirillaceae</taxon>
        <taxon>Paramagnetospirillum</taxon>
    </lineage>
</organism>
<evidence type="ECO:0000313" key="4">
    <source>
        <dbReference type="Proteomes" id="UP000078428"/>
    </source>
</evidence>
<dbReference type="Gene3D" id="2.60.120.10">
    <property type="entry name" value="Jelly Rolls"/>
    <property type="match status" value="1"/>
</dbReference>
<dbReference type="Pfam" id="PF12973">
    <property type="entry name" value="Cupin_7"/>
    <property type="match status" value="1"/>
</dbReference>
<feature type="domain" description="Putative zinc-finger" evidence="2">
    <location>
        <begin position="9"/>
        <end position="39"/>
    </location>
</feature>
<dbReference type="Pfam" id="PF13490">
    <property type="entry name" value="zf-HC2"/>
    <property type="match status" value="1"/>
</dbReference>
<dbReference type="InterPro" id="IPR012807">
    <property type="entry name" value="Anti-sigma_ChrR"/>
</dbReference>
<dbReference type="InterPro" id="IPR027383">
    <property type="entry name" value="Znf_put"/>
</dbReference>
<gene>
    <name evidence="3" type="ORF">A6A04_01465</name>
</gene>
<dbReference type="InterPro" id="IPR025979">
    <property type="entry name" value="ChrR-like_cupin_dom"/>
</dbReference>
<dbReference type="InterPro" id="IPR011051">
    <property type="entry name" value="RmlC_Cupin_sf"/>
</dbReference>
<dbReference type="InterPro" id="IPR014710">
    <property type="entry name" value="RmlC-like_jellyroll"/>
</dbReference>
<comment type="caution">
    <text evidence="3">The sequence shown here is derived from an EMBL/GenBank/DDBJ whole genome shotgun (WGS) entry which is preliminary data.</text>
</comment>
<accession>A0A178MUR4</accession>